<sequence length="159" mass="17382">MIGSDVLAESLDLDNVRAVINTDGAASARDMVANTQSSEALGEVVNRVEETGGESITVEPTVSPYSDHWRFLERNIPTVQLGSESDDRGRGWGHTEADTRDKVDPEHITAHARLTALMVLELTRTDPPRISDNQLCAELDEANLEPGMRATGIWPEVCE</sequence>
<dbReference type="Gene3D" id="3.40.630.10">
    <property type="entry name" value="Zn peptidases"/>
    <property type="match status" value="1"/>
</dbReference>
<dbReference type="EMBL" id="JBHSXQ010000006">
    <property type="protein sequence ID" value="MFC6906840.1"/>
    <property type="molecule type" value="Genomic_DNA"/>
</dbReference>
<gene>
    <name evidence="2" type="ORF">ACFQGH_16730</name>
</gene>
<dbReference type="SUPFAM" id="SSF53187">
    <property type="entry name" value="Zn-dependent exopeptidases"/>
    <property type="match status" value="1"/>
</dbReference>
<dbReference type="Proteomes" id="UP001596312">
    <property type="component" value="Unassembled WGS sequence"/>
</dbReference>
<dbReference type="AlphaFoldDB" id="A0ABD5VCA9"/>
<proteinExistence type="predicted"/>
<dbReference type="RefSeq" id="WP_340605424.1">
    <property type="nucleotide sequence ID" value="NZ_JBBMXV010000006.1"/>
</dbReference>
<organism evidence="2 3">
    <name type="scientific">Halalkalicoccus tibetensis</name>
    <dbReference type="NCBI Taxonomy" id="175632"/>
    <lineage>
        <taxon>Archaea</taxon>
        <taxon>Methanobacteriati</taxon>
        <taxon>Methanobacteriota</taxon>
        <taxon>Stenosarchaea group</taxon>
        <taxon>Halobacteria</taxon>
        <taxon>Halobacteriales</taxon>
        <taxon>Halococcaceae</taxon>
        <taxon>Halalkalicoccus</taxon>
    </lineage>
</organism>
<name>A0ABD5VCA9_9EURY</name>
<dbReference type="Pfam" id="PF04389">
    <property type="entry name" value="Peptidase_M28"/>
    <property type="match status" value="1"/>
</dbReference>
<comment type="caution">
    <text evidence="2">The sequence shown here is derived from an EMBL/GenBank/DDBJ whole genome shotgun (WGS) entry which is preliminary data.</text>
</comment>
<protein>
    <submittedName>
        <fullName evidence="2">M28 family metallopeptidase</fullName>
    </submittedName>
</protein>
<keyword evidence="3" id="KW-1185">Reference proteome</keyword>
<dbReference type="InterPro" id="IPR007484">
    <property type="entry name" value="Peptidase_M28"/>
</dbReference>
<feature type="domain" description="Peptidase M28" evidence="1">
    <location>
        <begin position="2"/>
        <end position="116"/>
    </location>
</feature>
<evidence type="ECO:0000259" key="1">
    <source>
        <dbReference type="Pfam" id="PF04389"/>
    </source>
</evidence>
<evidence type="ECO:0000313" key="3">
    <source>
        <dbReference type="Proteomes" id="UP001596312"/>
    </source>
</evidence>
<evidence type="ECO:0000313" key="2">
    <source>
        <dbReference type="EMBL" id="MFC6906840.1"/>
    </source>
</evidence>
<accession>A0ABD5VCA9</accession>
<reference evidence="2 3" key="1">
    <citation type="journal article" date="2019" name="Int. J. Syst. Evol. Microbiol.">
        <title>The Global Catalogue of Microorganisms (GCM) 10K type strain sequencing project: providing services to taxonomists for standard genome sequencing and annotation.</title>
        <authorList>
            <consortium name="The Broad Institute Genomics Platform"/>
            <consortium name="The Broad Institute Genome Sequencing Center for Infectious Disease"/>
            <person name="Wu L."/>
            <person name="Ma J."/>
        </authorList>
    </citation>
    <scope>NUCLEOTIDE SEQUENCE [LARGE SCALE GENOMIC DNA]</scope>
    <source>
        <strain evidence="2 3">CGMCC 1.3240</strain>
    </source>
</reference>